<feature type="domain" description="SET" evidence="1">
    <location>
        <begin position="6"/>
        <end position="45"/>
    </location>
</feature>
<accession>A0A9Q0DPX4</accession>
<dbReference type="Gene3D" id="2.170.270.10">
    <property type="entry name" value="SET domain"/>
    <property type="match status" value="1"/>
</dbReference>
<name>A0A9Q0DPX4_9TELE</name>
<proteinExistence type="predicted"/>
<evidence type="ECO:0000313" key="3">
    <source>
        <dbReference type="Proteomes" id="UP001148018"/>
    </source>
</evidence>
<sequence>VSDGPGHVKFCVDASKRDTGSWLKHIQFAPVTKQHNLTACQLDDQKPKDLSVGQPTLEAFGGSQEEEIECT</sequence>
<evidence type="ECO:0000313" key="2">
    <source>
        <dbReference type="EMBL" id="KAJ3590492.1"/>
    </source>
</evidence>
<gene>
    <name evidence="2" type="ORF">NHX12_008443</name>
</gene>
<dbReference type="EMBL" id="JANIIK010000114">
    <property type="protein sequence ID" value="KAJ3590492.1"/>
    <property type="molecule type" value="Genomic_DNA"/>
</dbReference>
<feature type="non-terminal residue" evidence="2">
    <location>
        <position position="71"/>
    </location>
</feature>
<dbReference type="Proteomes" id="UP001148018">
    <property type="component" value="Unassembled WGS sequence"/>
</dbReference>
<keyword evidence="3" id="KW-1185">Reference proteome</keyword>
<dbReference type="OrthoDB" id="40579at2759"/>
<dbReference type="Pfam" id="PF21549">
    <property type="entry name" value="PRDM2_PR"/>
    <property type="match status" value="1"/>
</dbReference>
<protein>
    <recommendedName>
        <fullName evidence="1">SET domain-containing protein</fullName>
    </recommendedName>
</protein>
<evidence type="ECO:0000259" key="1">
    <source>
        <dbReference type="Pfam" id="PF21549"/>
    </source>
</evidence>
<reference evidence="2" key="1">
    <citation type="submission" date="2022-07" db="EMBL/GenBank/DDBJ databases">
        <title>Chromosome-level genome of Muraenolepis orangiensis.</title>
        <authorList>
            <person name="Kim J."/>
        </authorList>
    </citation>
    <scope>NUCLEOTIDE SEQUENCE</scope>
    <source>
        <strain evidence="2">KU_S4_2022</strain>
        <tissue evidence="2">Muscle</tissue>
    </source>
</reference>
<dbReference type="AlphaFoldDB" id="A0A9Q0DPX4"/>
<dbReference type="InterPro" id="IPR046341">
    <property type="entry name" value="SET_dom_sf"/>
</dbReference>
<dbReference type="InterPro" id="IPR001214">
    <property type="entry name" value="SET_dom"/>
</dbReference>
<comment type="caution">
    <text evidence="2">The sequence shown here is derived from an EMBL/GenBank/DDBJ whole genome shotgun (WGS) entry which is preliminary data.</text>
</comment>
<organism evidence="2 3">
    <name type="scientific">Muraenolepis orangiensis</name>
    <name type="common">Patagonian moray cod</name>
    <dbReference type="NCBI Taxonomy" id="630683"/>
    <lineage>
        <taxon>Eukaryota</taxon>
        <taxon>Metazoa</taxon>
        <taxon>Chordata</taxon>
        <taxon>Craniata</taxon>
        <taxon>Vertebrata</taxon>
        <taxon>Euteleostomi</taxon>
        <taxon>Actinopterygii</taxon>
        <taxon>Neopterygii</taxon>
        <taxon>Teleostei</taxon>
        <taxon>Neoteleostei</taxon>
        <taxon>Acanthomorphata</taxon>
        <taxon>Zeiogadaria</taxon>
        <taxon>Gadariae</taxon>
        <taxon>Gadiformes</taxon>
        <taxon>Muraenolepidoidei</taxon>
        <taxon>Muraenolepididae</taxon>
        <taxon>Muraenolepis</taxon>
    </lineage>
</organism>